<evidence type="ECO:0000256" key="9">
    <source>
        <dbReference type="ARBA" id="ARBA00022827"/>
    </source>
</evidence>
<dbReference type="GO" id="GO:0006747">
    <property type="term" value="P:FAD biosynthetic process"/>
    <property type="evidence" value="ECO:0007669"/>
    <property type="project" value="UniProtKB-UniRule"/>
</dbReference>
<comment type="caution">
    <text evidence="16">The sequence shown here is derived from an EMBL/GenBank/DDBJ whole genome shotgun (WGS) entry which is preliminary data.</text>
</comment>
<keyword evidence="9 14" id="KW-0274">FAD</keyword>
<dbReference type="EC" id="2.7.1.26" evidence="14"/>
<keyword evidence="5 14" id="KW-0808">Transferase</keyword>
<evidence type="ECO:0000256" key="8">
    <source>
        <dbReference type="ARBA" id="ARBA00022777"/>
    </source>
</evidence>
<comment type="catalytic activity">
    <reaction evidence="13 14">
        <text>FMN + ATP + H(+) = FAD + diphosphate</text>
        <dbReference type="Rhea" id="RHEA:17237"/>
        <dbReference type="ChEBI" id="CHEBI:15378"/>
        <dbReference type="ChEBI" id="CHEBI:30616"/>
        <dbReference type="ChEBI" id="CHEBI:33019"/>
        <dbReference type="ChEBI" id="CHEBI:57692"/>
        <dbReference type="ChEBI" id="CHEBI:58210"/>
        <dbReference type="EC" id="2.7.7.2"/>
    </reaction>
</comment>
<keyword evidence="17" id="KW-1185">Reference proteome</keyword>
<dbReference type="PANTHER" id="PTHR22749:SF6">
    <property type="entry name" value="RIBOFLAVIN KINASE"/>
    <property type="match status" value="1"/>
</dbReference>
<evidence type="ECO:0000256" key="13">
    <source>
        <dbReference type="ARBA" id="ARBA00049494"/>
    </source>
</evidence>
<organism evidence="16 17">
    <name type="scientific">Anaerotalea alkaliphila</name>
    <dbReference type="NCBI Taxonomy" id="2662126"/>
    <lineage>
        <taxon>Bacteria</taxon>
        <taxon>Bacillati</taxon>
        <taxon>Bacillota</taxon>
        <taxon>Clostridia</taxon>
        <taxon>Eubacteriales</taxon>
        <taxon>Anaerotalea</taxon>
    </lineage>
</organism>
<evidence type="ECO:0000256" key="7">
    <source>
        <dbReference type="ARBA" id="ARBA00022741"/>
    </source>
</evidence>
<proteinExistence type="inferred from homology"/>
<dbReference type="InterPro" id="IPR002606">
    <property type="entry name" value="Riboflavin_kinase_bac"/>
</dbReference>
<dbReference type="EC" id="2.7.7.2" evidence="14"/>
<name>A0A7X5HTG2_9FIRM</name>
<keyword evidence="4 14" id="KW-0288">FMN</keyword>
<reference evidence="16 17" key="1">
    <citation type="submission" date="2020-01" db="EMBL/GenBank/DDBJ databases">
        <title>Anaeroalcalibacter tamaniensis gen. nov., sp. nov., moderately halophilic strictly anaerobic fermenter bacterium from mud volcano of Taman peninsula.</title>
        <authorList>
            <person name="Frolova A."/>
            <person name="Merkel A.Y."/>
            <person name="Slobodkin A.I."/>
        </authorList>
    </citation>
    <scope>NUCLEOTIDE SEQUENCE [LARGE SCALE GENOMIC DNA]</scope>
    <source>
        <strain evidence="16 17">F-3ap</strain>
    </source>
</reference>
<evidence type="ECO:0000256" key="14">
    <source>
        <dbReference type="PIRNR" id="PIRNR004491"/>
    </source>
</evidence>
<evidence type="ECO:0000256" key="6">
    <source>
        <dbReference type="ARBA" id="ARBA00022695"/>
    </source>
</evidence>
<dbReference type="InterPro" id="IPR023468">
    <property type="entry name" value="Riboflavin_kinase"/>
</dbReference>
<dbReference type="UniPathway" id="UPA00277">
    <property type="reaction ID" value="UER00407"/>
</dbReference>
<dbReference type="GO" id="GO:0005524">
    <property type="term" value="F:ATP binding"/>
    <property type="evidence" value="ECO:0007669"/>
    <property type="project" value="UniProtKB-UniRule"/>
</dbReference>
<keyword evidence="7 14" id="KW-0547">Nucleotide-binding</keyword>
<comment type="pathway">
    <text evidence="2 14">Cofactor biosynthesis; FMN biosynthesis; FMN from riboflavin (ATP route): step 1/1.</text>
</comment>
<dbReference type="CDD" id="cd02064">
    <property type="entry name" value="FAD_synthetase_N"/>
    <property type="match status" value="1"/>
</dbReference>
<keyword evidence="3 14" id="KW-0285">Flavoprotein</keyword>
<evidence type="ECO:0000256" key="4">
    <source>
        <dbReference type="ARBA" id="ARBA00022643"/>
    </source>
</evidence>
<dbReference type="SMART" id="SM00904">
    <property type="entry name" value="Flavokinase"/>
    <property type="match status" value="1"/>
</dbReference>
<dbReference type="GO" id="GO:0009231">
    <property type="term" value="P:riboflavin biosynthetic process"/>
    <property type="evidence" value="ECO:0007669"/>
    <property type="project" value="InterPro"/>
</dbReference>
<dbReference type="GO" id="GO:0003919">
    <property type="term" value="F:FMN adenylyltransferase activity"/>
    <property type="evidence" value="ECO:0007669"/>
    <property type="project" value="UniProtKB-UniRule"/>
</dbReference>
<evidence type="ECO:0000256" key="5">
    <source>
        <dbReference type="ARBA" id="ARBA00022679"/>
    </source>
</evidence>
<dbReference type="SUPFAM" id="SSF52374">
    <property type="entry name" value="Nucleotidylyl transferase"/>
    <property type="match status" value="1"/>
</dbReference>
<dbReference type="Gene3D" id="2.40.30.30">
    <property type="entry name" value="Riboflavin kinase-like"/>
    <property type="match status" value="1"/>
</dbReference>
<dbReference type="GO" id="GO:0008531">
    <property type="term" value="F:riboflavin kinase activity"/>
    <property type="evidence" value="ECO:0007669"/>
    <property type="project" value="UniProtKB-UniRule"/>
</dbReference>
<evidence type="ECO:0000256" key="12">
    <source>
        <dbReference type="ARBA" id="ARBA00047880"/>
    </source>
</evidence>
<dbReference type="Proteomes" id="UP000461585">
    <property type="component" value="Unassembled WGS sequence"/>
</dbReference>
<dbReference type="NCBIfam" id="NF004162">
    <property type="entry name" value="PRK05627.1-5"/>
    <property type="match status" value="1"/>
</dbReference>
<dbReference type="UniPathway" id="UPA00276">
    <property type="reaction ID" value="UER00406"/>
</dbReference>
<comment type="similarity">
    <text evidence="14">Belongs to the ribF family.</text>
</comment>
<dbReference type="NCBIfam" id="NF004160">
    <property type="entry name" value="PRK05627.1-3"/>
    <property type="match status" value="1"/>
</dbReference>
<keyword evidence="11" id="KW-0511">Multifunctional enzyme</keyword>
<dbReference type="NCBIfam" id="TIGR00083">
    <property type="entry name" value="ribF"/>
    <property type="match status" value="1"/>
</dbReference>
<dbReference type="InterPro" id="IPR015864">
    <property type="entry name" value="FAD_synthase"/>
</dbReference>
<evidence type="ECO:0000256" key="2">
    <source>
        <dbReference type="ARBA" id="ARBA00005201"/>
    </source>
</evidence>
<evidence type="ECO:0000313" key="17">
    <source>
        <dbReference type="Proteomes" id="UP000461585"/>
    </source>
</evidence>
<protein>
    <recommendedName>
        <fullName evidence="14">Riboflavin biosynthesis protein</fullName>
    </recommendedName>
    <domain>
        <recommendedName>
            <fullName evidence="14">Riboflavin kinase</fullName>
            <ecNumber evidence="14">2.7.1.26</ecNumber>
        </recommendedName>
        <alternativeName>
            <fullName evidence="14">Flavokinase</fullName>
        </alternativeName>
    </domain>
    <domain>
        <recommendedName>
            <fullName evidence="14">FMN adenylyltransferase</fullName>
            <ecNumber evidence="14">2.7.7.2</ecNumber>
        </recommendedName>
        <alternativeName>
            <fullName evidence="14">FAD pyrophosphorylase</fullName>
        </alternativeName>
        <alternativeName>
            <fullName evidence="14">FAD synthase</fullName>
        </alternativeName>
    </domain>
</protein>
<comment type="pathway">
    <text evidence="1 14">Cofactor biosynthesis; FAD biosynthesis; FAD from FMN: step 1/1.</text>
</comment>
<dbReference type="PANTHER" id="PTHR22749">
    <property type="entry name" value="RIBOFLAVIN KINASE/FMN ADENYLYLTRANSFERASE"/>
    <property type="match status" value="1"/>
</dbReference>
<evidence type="ECO:0000313" key="16">
    <source>
        <dbReference type="EMBL" id="NDL66324.1"/>
    </source>
</evidence>
<dbReference type="FunFam" id="3.40.50.620:FF:000021">
    <property type="entry name" value="Riboflavin biosynthesis protein"/>
    <property type="match status" value="1"/>
</dbReference>
<dbReference type="InterPro" id="IPR015865">
    <property type="entry name" value="Riboflavin_kinase_bac/euk"/>
</dbReference>
<dbReference type="GO" id="GO:0009398">
    <property type="term" value="P:FMN biosynthetic process"/>
    <property type="evidence" value="ECO:0007669"/>
    <property type="project" value="UniProtKB-UniRule"/>
</dbReference>
<dbReference type="PIRSF" id="PIRSF004491">
    <property type="entry name" value="FAD_Synth"/>
    <property type="match status" value="1"/>
</dbReference>
<dbReference type="Pfam" id="PF06574">
    <property type="entry name" value="FAD_syn"/>
    <property type="match status" value="1"/>
</dbReference>
<dbReference type="InterPro" id="IPR014729">
    <property type="entry name" value="Rossmann-like_a/b/a_fold"/>
</dbReference>
<keyword evidence="6 14" id="KW-0548">Nucleotidyltransferase</keyword>
<dbReference type="InterPro" id="IPR023465">
    <property type="entry name" value="Riboflavin_kinase_dom_sf"/>
</dbReference>
<keyword evidence="8 14" id="KW-0418">Kinase</keyword>
<dbReference type="AlphaFoldDB" id="A0A7X5HTG2"/>
<gene>
    <name evidence="16" type="ORF">GXN74_01000</name>
</gene>
<comment type="catalytic activity">
    <reaction evidence="12 14">
        <text>riboflavin + ATP = FMN + ADP + H(+)</text>
        <dbReference type="Rhea" id="RHEA:14357"/>
        <dbReference type="ChEBI" id="CHEBI:15378"/>
        <dbReference type="ChEBI" id="CHEBI:30616"/>
        <dbReference type="ChEBI" id="CHEBI:57986"/>
        <dbReference type="ChEBI" id="CHEBI:58210"/>
        <dbReference type="ChEBI" id="CHEBI:456216"/>
        <dbReference type="EC" id="2.7.1.26"/>
    </reaction>
</comment>
<dbReference type="EMBL" id="JAAEEH010000001">
    <property type="protein sequence ID" value="NDL66324.1"/>
    <property type="molecule type" value="Genomic_DNA"/>
</dbReference>
<feature type="domain" description="Riboflavin kinase" evidence="15">
    <location>
        <begin position="182"/>
        <end position="306"/>
    </location>
</feature>
<evidence type="ECO:0000256" key="1">
    <source>
        <dbReference type="ARBA" id="ARBA00004726"/>
    </source>
</evidence>
<evidence type="ECO:0000256" key="3">
    <source>
        <dbReference type="ARBA" id="ARBA00022630"/>
    </source>
</evidence>
<evidence type="ECO:0000256" key="11">
    <source>
        <dbReference type="ARBA" id="ARBA00023268"/>
    </source>
</evidence>
<dbReference type="Pfam" id="PF01687">
    <property type="entry name" value="Flavokinase"/>
    <property type="match status" value="1"/>
</dbReference>
<dbReference type="Gene3D" id="3.40.50.620">
    <property type="entry name" value="HUPs"/>
    <property type="match status" value="1"/>
</dbReference>
<accession>A0A7X5HTG2</accession>
<dbReference type="RefSeq" id="WP_162369042.1">
    <property type="nucleotide sequence ID" value="NZ_JAAEEH010000001.1"/>
</dbReference>
<keyword evidence="10 14" id="KW-0067">ATP-binding</keyword>
<evidence type="ECO:0000259" key="15">
    <source>
        <dbReference type="SMART" id="SM00904"/>
    </source>
</evidence>
<sequence>MEIIKGNLTFVLEHPTAVVLGNFDGIHKGHLELLRKAMEFAGQERLKSTFFTFEPHPSFVLAHKEQVDLIYTAQEKMKVVEELGMDYYVEFPFNEEVASMEAQVFVEKVLVEQVKARCIVVGADYRFGRRRMGDVHMLEELSRKHGYTLVVMEKLADHEREISSTLLRQAIREGDIILANELMGRPYFVRGDVRTGMRIGRTIGIPTANLIPPREKLLPPYGVYHTEVTVDGVMYQGLTNIGTNPTVGGEGIKVETFLLDFEGDLYGKTLDLEFLEYLRPEVKFTGLAAMRTQIGKDIDYVIGKVRGSGHA</sequence>
<dbReference type="SUPFAM" id="SSF82114">
    <property type="entry name" value="Riboflavin kinase-like"/>
    <property type="match status" value="1"/>
</dbReference>
<evidence type="ECO:0000256" key="10">
    <source>
        <dbReference type="ARBA" id="ARBA00022840"/>
    </source>
</evidence>